<keyword evidence="7" id="KW-0325">Glycoprotein</keyword>
<dbReference type="GO" id="GO:0005576">
    <property type="term" value="C:extracellular region"/>
    <property type="evidence" value="ECO:0007669"/>
    <property type="project" value="UniProtKB-SubCell"/>
</dbReference>
<comment type="function">
    <text evidence="10">Endoglycosidase which is a cell surface and extracellular matrix-degrading enzyme. Cleaves heparan sulfate proteoglycans (HSPGs) into heparan sulfate side chains and core proteoglycans.</text>
</comment>
<dbReference type="AlphaFoldDB" id="A0A2P5DDF6"/>
<evidence type="ECO:0000256" key="8">
    <source>
        <dbReference type="ARBA" id="ARBA00023228"/>
    </source>
</evidence>
<feature type="region of interest" description="Disordered" evidence="11">
    <location>
        <begin position="480"/>
        <end position="509"/>
    </location>
</feature>
<evidence type="ECO:0000256" key="3">
    <source>
        <dbReference type="ARBA" id="ARBA00022525"/>
    </source>
</evidence>
<dbReference type="Proteomes" id="UP000237105">
    <property type="component" value="Unassembled WGS sequence"/>
</dbReference>
<dbReference type="Pfam" id="PF03662">
    <property type="entry name" value="Glyco_hydro_79n"/>
    <property type="match status" value="1"/>
</dbReference>
<dbReference type="PANTHER" id="PTHR14363">
    <property type="entry name" value="HEPARANASE-RELATED"/>
    <property type="match status" value="1"/>
</dbReference>
<dbReference type="Gene3D" id="3.20.20.80">
    <property type="entry name" value="Glycosidases"/>
    <property type="match status" value="1"/>
</dbReference>
<dbReference type="GO" id="GO:0009505">
    <property type="term" value="C:plant-type cell wall"/>
    <property type="evidence" value="ECO:0007669"/>
    <property type="project" value="TreeGrafter"/>
</dbReference>
<dbReference type="OrthoDB" id="726732at2759"/>
<evidence type="ECO:0000256" key="4">
    <source>
        <dbReference type="ARBA" id="ARBA00022729"/>
    </source>
</evidence>
<organism evidence="12 13">
    <name type="scientific">Parasponia andersonii</name>
    <name type="common">Sponia andersonii</name>
    <dbReference type="NCBI Taxonomy" id="3476"/>
    <lineage>
        <taxon>Eukaryota</taxon>
        <taxon>Viridiplantae</taxon>
        <taxon>Streptophyta</taxon>
        <taxon>Embryophyta</taxon>
        <taxon>Tracheophyta</taxon>
        <taxon>Spermatophyta</taxon>
        <taxon>Magnoliopsida</taxon>
        <taxon>eudicotyledons</taxon>
        <taxon>Gunneridae</taxon>
        <taxon>Pentapetalae</taxon>
        <taxon>rosids</taxon>
        <taxon>fabids</taxon>
        <taxon>Rosales</taxon>
        <taxon>Cannabaceae</taxon>
        <taxon>Parasponia</taxon>
    </lineage>
</organism>
<evidence type="ECO:0000256" key="11">
    <source>
        <dbReference type="SAM" id="MobiDB-lite"/>
    </source>
</evidence>
<dbReference type="EMBL" id="JXTB01000045">
    <property type="protein sequence ID" value="PON71321.1"/>
    <property type="molecule type" value="Genomic_DNA"/>
</dbReference>
<dbReference type="SUPFAM" id="SSF51445">
    <property type="entry name" value="(Trans)glycosidases"/>
    <property type="match status" value="1"/>
</dbReference>
<keyword evidence="13" id="KW-1185">Reference proteome</keyword>
<evidence type="ECO:0000256" key="7">
    <source>
        <dbReference type="ARBA" id="ARBA00023180"/>
    </source>
</evidence>
<reference evidence="13" key="1">
    <citation type="submission" date="2016-06" db="EMBL/GenBank/DDBJ databases">
        <title>Parallel loss of symbiosis genes in relatives of nitrogen-fixing non-legume Parasponia.</title>
        <authorList>
            <person name="Van Velzen R."/>
            <person name="Holmer R."/>
            <person name="Bu F."/>
            <person name="Rutten L."/>
            <person name="Van Zeijl A."/>
            <person name="Liu W."/>
            <person name="Santuari L."/>
            <person name="Cao Q."/>
            <person name="Sharma T."/>
            <person name="Shen D."/>
            <person name="Roswanjaya Y."/>
            <person name="Wardhani T."/>
            <person name="Kalhor M.S."/>
            <person name="Jansen J."/>
            <person name="Van den Hoogen J."/>
            <person name="Gungor B."/>
            <person name="Hartog M."/>
            <person name="Hontelez J."/>
            <person name="Verver J."/>
            <person name="Yang W.-C."/>
            <person name="Schijlen E."/>
            <person name="Repin R."/>
            <person name="Schilthuizen M."/>
            <person name="Schranz E."/>
            <person name="Heidstra R."/>
            <person name="Miyata K."/>
            <person name="Fedorova E."/>
            <person name="Kohlen W."/>
            <person name="Bisseling T."/>
            <person name="Smit S."/>
            <person name="Geurts R."/>
        </authorList>
    </citation>
    <scope>NUCLEOTIDE SEQUENCE [LARGE SCALE GENOMIC DNA]</scope>
    <source>
        <strain evidence="13">cv. WU1-14</strain>
    </source>
</reference>
<dbReference type="GO" id="GO:0005765">
    <property type="term" value="C:lysosomal membrane"/>
    <property type="evidence" value="ECO:0007669"/>
    <property type="project" value="UniProtKB-SubCell"/>
</dbReference>
<dbReference type="GO" id="GO:0004566">
    <property type="term" value="F:beta-glucuronidase activity"/>
    <property type="evidence" value="ECO:0007669"/>
    <property type="project" value="TreeGrafter"/>
</dbReference>
<proteinExistence type="inferred from homology"/>
<dbReference type="InterPro" id="IPR005199">
    <property type="entry name" value="Glyco_hydro_79"/>
</dbReference>
<keyword evidence="5 12" id="KW-0378">Hydrolase</keyword>
<evidence type="ECO:0000313" key="12">
    <source>
        <dbReference type="EMBL" id="PON71321.1"/>
    </source>
</evidence>
<feature type="compositionally biased region" description="Low complexity" evidence="11">
    <location>
        <begin position="480"/>
        <end position="503"/>
    </location>
</feature>
<sequence length="574" mass="62929">MILLQPSSLQLHETCIRNQNREGSSSSSSTSANNYKLRVFENMRFLVILLLVYFGIHRLNQSRSISVASETTTSGTVFVNGTAPIGRIDDDFVCATIDWWPTQKCDYGTCSWDRASLLSLDLNSPILLNAIKAFSPLKIRLGGTLQDKVIYESHNIKQSCTPFVKNDSDLFSFSQGCLPLSRWDELNIFFNKTRVVVIFGLNALRGRIIDSQGLATGAWDSTNAESLIRYTANKGYKIHGWELGNELCGNGIGARITADQYASDISHLQNLVQNIYAGFKDKPLVLAPGGFFDHNWFTEFIAKTPKTLQVVTHHIYNLGPGSDDGLINKILDPSVLGGVSQTFSNLQSVLKHSGTSAVAWVGEAGGAYNSGRNLVTNTFVFSFWYLDQLGMAASYDTKTYCRQTLVGGNYGLLNSNTFVPNPDYYSALLWHRLMGSNVLSTSFSGSAKLRAYAHCSRKSQGITLLLINLENSTTVQVSVSTESASSSSNTSFKNPRTSSSTSSHTEREEYHLAAKNGDLQSQIVVLNGKILEVDSSGVIPPLEPILKRVSDPITVSPYSVVFVVIPNINVSACK</sequence>
<dbReference type="FunFam" id="3.20.20.80:FF:000023">
    <property type="entry name" value="heparanase-like protein 3"/>
    <property type="match status" value="1"/>
</dbReference>
<evidence type="ECO:0000313" key="13">
    <source>
        <dbReference type="Proteomes" id="UP000237105"/>
    </source>
</evidence>
<evidence type="ECO:0000256" key="6">
    <source>
        <dbReference type="ARBA" id="ARBA00023136"/>
    </source>
</evidence>
<dbReference type="InterPro" id="IPR017853">
    <property type="entry name" value="GH"/>
</dbReference>
<protein>
    <submittedName>
        <fullName evidence="12">Glycoside hydrolase</fullName>
    </submittedName>
</protein>
<keyword evidence="3" id="KW-0964">Secreted</keyword>
<evidence type="ECO:0000256" key="1">
    <source>
        <dbReference type="ARBA" id="ARBA00004613"/>
    </source>
</evidence>
<comment type="subcellular location">
    <subcellularLocation>
        <location evidence="9">Lysosome membrane</location>
        <topology evidence="9">Peripheral membrane protein</topology>
    </subcellularLocation>
    <subcellularLocation>
        <location evidence="1">Secreted</location>
    </subcellularLocation>
</comment>
<name>A0A2P5DDF6_PARAD</name>
<comment type="caution">
    <text evidence="12">The sequence shown here is derived from an EMBL/GenBank/DDBJ whole genome shotgun (WGS) entry which is preliminary data.</text>
</comment>
<keyword evidence="6" id="KW-0472">Membrane</keyword>
<keyword evidence="8" id="KW-0458">Lysosome</keyword>
<accession>A0A2P5DDF6</accession>
<evidence type="ECO:0000256" key="2">
    <source>
        <dbReference type="ARBA" id="ARBA00009800"/>
    </source>
</evidence>
<comment type="similarity">
    <text evidence="2">Belongs to the glycosyl hydrolase 79 family.</text>
</comment>
<gene>
    <name evidence="12" type="ORF">PanWU01x14_074610</name>
</gene>
<keyword evidence="4" id="KW-0732">Signal</keyword>
<dbReference type="PANTHER" id="PTHR14363:SF45">
    <property type="entry name" value="HEPARANASE-LIKE PROTEIN 3 ISOFORM X1"/>
    <property type="match status" value="1"/>
</dbReference>
<evidence type="ECO:0000256" key="10">
    <source>
        <dbReference type="ARBA" id="ARBA00055929"/>
    </source>
</evidence>
<evidence type="ECO:0000256" key="9">
    <source>
        <dbReference type="ARBA" id="ARBA00023765"/>
    </source>
</evidence>
<evidence type="ECO:0000256" key="5">
    <source>
        <dbReference type="ARBA" id="ARBA00022801"/>
    </source>
</evidence>